<dbReference type="EMBL" id="CACVBM020000532">
    <property type="protein sequence ID" value="CAA7020254.1"/>
    <property type="molecule type" value="Genomic_DNA"/>
</dbReference>
<evidence type="ECO:0008006" key="3">
    <source>
        <dbReference type="Google" id="ProtNLM"/>
    </source>
</evidence>
<protein>
    <recommendedName>
        <fullName evidence="3">Reverse transcriptase domain-containing protein</fullName>
    </recommendedName>
</protein>
<sequence>MYGATYVQETTKKVRAVRLNMKEAHDRQKSYADRRIRELKFQVGDRMYLKMVMLKGPNDRGIRSSPFLSLILQVHRSEVVNGYRTQGPDCTLQVMSLRTS</sequence>
<keyword evidence="2" id="KW-1185">Reference proteome</keyword>
<evidence type="ECO:0000313" key="2">
    <source>
        <dbReference type="Proteomes" id="UP000467841"/>
    </source>
</evidence>
<reference evidence="1" key="1">
    <citation type="submission" date="2020-01" db="EMBL/GenBank/DDBJ databases">
        <authorList>
            <person name="Mishra B."/>
        </authorList>
    </citation>
    <scope>NUCLEOTIDE SEQUENCE [LARGE SCALE GENOMIC DNA]</scope>
</reference>
<dbReference type="AlphaFoldDB" id="A0A6D2HTJ1"/>
<evidence type="ECO:0000313" key="1">
    <source>
        <dbReference type="EMBL" id="CAA7020254.1"/>
    </source>
</evidence>
<comment type="caution">
    <text evidence="1">The sequence shown here is derived from an EMBL/GenBank/DDBJ whole genome shotgun (WGS) entry which is preliminary data.</text>
</comment>
<dbReference type="OrthoDB" id="1637837at2759"/>
<accession>A0A6D2HTJ1</accession>
<dbReference type="Proteomes" id="UP000467841">
    <property type="component" value="Unassembled WGS sequence"/>
</dbReference>
<name>A0A6D2HTJ1_9BRAS</name>
<organism evidence="1 2">
    <name type="scientific">Microthlaspi erraticum</name>
    <dbReference type="NCBI Taxonomy" id="1685480"/>
    <lineage>
        <taxon>Eukaryota</taxon>
        <taxon>Viridiplantae</taxon>
        <taxon>Streptophyta</taxon>
        <taxon>Embryophyta</taxon>
        <taxon>Tracheophyta</taxon>
        <taxon>Spermatophyta</taxon>
        <taxon>Magnoliopsida</taxon>
        <taxon>eudicotyledons</taxon>
        <taxon>Gunneridae</taxon>
        <taxon>Pentapetalae</taxon>
        <taxon>rosids</taxon>
        <taxon>malvids</taxon>
        <taxon>Brassicales</taxon>
        <taxon>Brassicaceae</taxon>
        <taxon>Coluteocarpeae</taxon>
        <taxon>Microthlaspi</taxon>
    </lineage>
</organism>
<proteinExistence type="predicted"/>
<gene>
    <name evidence="1" type="ORF">MERR_LOCUS7489</name>
</gene>